<evidence type="ECO:0008006" key="4">
    <source>
        <dbReference type="Google" id="ProtNLM"/>
    </source>
</evidence>
<organism evidence="2 3">
    <name type="scientific">Candidatus Liptonbacteria bacterium RIFCSPLOWO2_01_FULL_56_20</name>
    <dbReference type="NCBI Taxonomy" id="1798652"/>
    <lineage>
        <taxon>Bacteria</taxon>
        <taxon>Candidatus Liptoniibacteriota</taxon>
    </lineage>
</organism>
<dbReference type="AlphaFoldDB" id="A0A1G2CGW4"/>
<dbReference type="Proteomes" id="UP000178495">
    <property type="component" value="Unassembled WGS sequence"/>
</dbReference>
<keyword evidence="1" id="KW-0812">Transmembrane</keyword>
<feature type="transmembrane region" description="Helical" evidence="1">
    <location>
        <begin position="100"/>
        <end position="119"/>
    </location>
</feature>
<dbReference type="Pfam" id="PF13413">
    <property type="entry name" value="HTH_25"/>
    <property type="match status" value="1"/>
</dbReference>
<dbReference type="InterPro" id="IPR010982">
    <property type="entry name" value="Lambda_DNA-bd_dom_sf"/>
</dbReference>
<accession>A0A1G2CGW4</accession>
<dbReference type="Gene3D" id="1.10.260.40">
    <property type="entry name" value="lambda repressor-like DNA-binding domains"/>
    <property type="match status" value="1"/>
</dbReference>
<reference evidence="2 3" key="1">
    <citation type="journal article" date="2016" name="Nat. Commun.">
        <title>Thousands of microbial genomes shed light on interconnected biogeochemical processes in an aquifer system.</title>
        <authorList>
            <person name="Anantharaman K."/>
            <person name="Brown C.T."/>
            <person name="Hug L.A."/>
            <person name="Sharon I."/>
            <person name="Castelle C.J."/>
            <person name="Probst A.J."/>
            <person name="Thomas B.C."/>
            <person name="Singh A."/>
            <person name="Wilkins M.J."/>
            <person name="Karaoz U."/>
            <person name="Brodie E.L."/>
            <person name="Williams K.H."/>
            <person name="Hubbard S.S."/>
            <person name="Banfield J.F."/>
        </authorList>
    </citation>
    <scope>NUCLEOTIDE SEQUENCE [LARGE SCALE GENOMIC DNA]</scope>
</reference>
<name>A0A1G2CGW4_9BACT</name>
<protein>
    <recommendedName>
        <fullName evidence="4">HTH cro/C1-type domain-containing protein</fullName>
    </recommendedName>
</protein>
<evidence type="ECO:0000313" key="2">
    <source>
        <dbReference type="EMBL" id="OGZ00639.1"/>
    </source>
</evidence>
<keyword evidence="1" id="KW-1133">Transmembrane helix</keyword>
<dbReference type="InterPro" id="IPR013783">
    <property type="entry name" value="Ig-like_fold"/>
</dbReference>
<dbReference type="GO" id="GO:0003677">
    <property type="term" value="F:DNA binding"/>
    <property type="evidence" value="ECO:0007669"/>
    <property type="project" value="InterPro"/>
</dbReference>
<proteinExistence type="predicted"/>
<dbReference type="Gene3D" id="2.60.40.10">
    <property type="entry name" value="Immunoglobulins"/>
    <property type="match status" value="1"/>
</dbReference>
<comment type="caution">
    <text evidence="2">The sequence shown here is derived from an EMBL/GenBank/DDBJ whole genome shotgun (WGS) entry which is preliminary data.</text>
</comment>
<evidence type="ECO:0000256" key="1">
    <source>
        <dbReference type="SAM" id="Phobius"/>
    </source>
</evidence>
<evidence type="ECO:0000313" key="3">
    <source>
        <dbReference type="Proteomes" id="UP000178495"/>
    </source>
</evidence>
<gene>
    <name evidence="2" type="ORF">A3A43_03225</name>
</gene>
<keyword evidence="1" id="KW-0472">Membrane</keyword>
<dbReference type="EMBL" id="MHLC01000030">
    <property type="protein sequence ID" value="OGZ00639.1"/>
    <property type="molecule type" value="Genomic_DNA"/>
</dbReference>
<sequence length="220" mass="24438">MPHDKSFATFLDERLRERDLNLKKLSELSGITFRHLECLREGSFAHLPAAPYVRGYLKKLAGILDFDADAWWHELEYESTIQRSGRGDELPKNRFALQSLSGYGWMALIALLAVLYIGFRFSVVFGTPQLTLAYPKDAITRVATATIVIAGKLGGGDSLLVNEEVVRTLPDGAWEKSLSLQPGLNTIEVTAKKFLGGETRVIRQVIYEPPLLPASTSSPF</sequence>
<dbReference type="STRING" id="1798652.A3A43_03225"/>